<dbReference type="AlphaFoldDB" id="A0A0C2YRM2"/>
<organism evidence="2 3">
    <name type="scientific">Paramagnetospirillum magnetotacticum MS-1</name>
    <dbReference type="NCBI Taxonomy" id="272627"/>
    <lineage>
        <taxon>Bacteria</taxon>
        <taxon>Pseudomonadati</taxon>
        <taxon>Pseudomonadota</taxon>
        <taxon>Alphaproteobacteria</taxon>
        <taxon>Rhodospirillales</taxon>
        <taxon>Magnetospirillaceae</taxon>
        <taxon>Paramagnetospirillum</taxon>
    </lineage>
</organism>
<comment type="caution">
    <text evidence="2">The sequence shown here is derived from an EMBL/GenBank/DDBJ whole genome shotgun (WGS) entry which is preliminary data.</text>
</comment>
<proteinExistence type="predicted"/>
<evidence type="ECO:0000256" key="1">
    <source>
        <dbReference type="SAM" id="MobiDB-lite"/>
    </source>
</evidence>
<gene>
    <name evidence="2" type="ORF">CCC_00416</name>
</gene>
<name>A0A0C2YRM2_PARME</name>
<sequence length="75" mass="8543">MPQFVIGVSEFFTARGDDRKQGAANQCRQEDDNQPPHQEANPTICRHVYIGNGWEMGKGRGQVRQSPSLCVWRRV</sequence>
<evidence type="ECO:0000313" key="3">
    <source>
        <dbReference type="Proteomes" id="UP000031971"/>
    </source>
</evidence>
<accession>A0A0C2YRM2</accession>
<feature type="region of interest" description="Disordered" evidence="1">
    <location>
        <begin position="15"/>
        <end position="42"/>
    </location>
</feature>
<keyword evidence="3" id="KW-1185">Reference proteome</keyword>
<protein>
    <submittedName>
        <fullName evidence="2">Uncharacterized protein</fullName>
    </submittedName>
</protein>
<reference evidence="2 3" key="1">
    <citation type="submission" date="2015-01" db="EMBL/GenBank/DDBJ databases">
        <title>Genome Sequence of Magnetospirillum magnetotacticum Strain MS-1.</title>
        <authorList>
            <person name="Marinov G.K."/>
            <person name="Smalley M.D."/>
            <person name="DeSalvo G."/>
        </authorList>
    </citation>
    <scope>NUCLEOTIDE SEQUENCE [LARGE SCALE GENOMIC DNA]</scope>
    <source>
        <strain evidence="2 3">MS-1</strain>
    </source>
</reference>
<dbReference type="EMBL" id="JXSL01000030">
    <property type="protein sequence ID" value="KIL97355.1"/>
    <property type="molecule type" value="Genomic_DNA"/>
</dbReference>
<evidence type="ECO:0000313" key="2">
    <source>
        <dbReference type="EMBL" id="KIL97355.1"/>
    </source>
</evidence>
<dbReference type="Proteomes" id="UP000031971">
    <property type="component" value="Unassembled WGS sequence"/>
</dbReference>